<comment type="cofactor">
    <cofactor evidence="1">
        <name>Mg(2+)</name>
        <dbReference type="ChEBI" id="CHEBI:18420"/>
    </cofactor>
</comment>
<dbReference type="eggNOG" id="COG1669">
    <property type="taxonomic scope" value="Bacteria"/>
</dbReference>
<keyword evidence="4" id="KW-0548">Nucleotidyltransferase</keyword>
<dbReference type="SUPFAM" id="SSF81301">
    <property type="entry name" value="Nucleotidyltransferase"/>
    <property type="match status" value="1"/>
</dbReference>
<comment type="caution">
    <text evidence="11">The sequence shown here is derived from an EMBL/GenBank/DDBJ whole genome shotgun (WGS) entry which is preliminary data.</text>
</comment>
<dbReference type="STRING" id="765420.OSCT_1196"/>
<keyword evidence="6" id="KW-0547">Nucleotide-binding</keyword>
<evidence type="ECO:0000313" key="11">
    <source>
        <dbReference type="EMBL" id="EFO80965.1"/>
    </source>
</evidence>
<gene>
    <name evidence="11" type="ORF">OSCT_1196</name>
</gene>
<evidence type="ECO:0000259" key="10">
    <source>
        <dbReference type="Pfam" id="PF01909"/>
    </source>
</evidence>
<dbReference type="CDD" id="cd05403">
    <property type="entry name" value="NT_KNTase_like"/>
    <property type="match status" value="1"/>
</dbReference>
<evidence type="ECO:0000256" key="9">
    <source>
        <dbReference type="ARBA" id="ARBA00038276"/>
    </source>
</evidence>
<dbReference type="InterPro" id="IPR052038">
    <property type="entry name" value="Type-VII_TA_antitoxin"/>
</dbReference>
<protein>
    <submittedName>
        <fullName evidence="11">DNA polymerase beta domain protein region</fullName>
    </submittedName>
</protein>
<dbReference type="Pfam" id="PF01909">
    <property type="entry name" value="NTP_transf_2"/>
    <property type="match status" value="1"/>
</dbReference>
<evidence type="ECO:0000313" key="12">
    <source>
        <dbReference type="Proteomes" id="UP000054010"/>
    </source>
</evidence>
<keyword evidence="8" id="KW-0460">Magnesium</keyword>
<keyword evidence="5" id="KW-0479">Metal-binding</keyword>
<evidence type="ECO:0000256" key="4">
    <source>
        <dbReference type="ARBA" id="ARBA00022695"/>
    </source>
</evidence>
<accession>E1ICZ5</accession>
<keyword evidence="3" id="KW-0808">Transferase</keyword>
<keyword evidence="12" id="KW-1185">Reference proteome</keyword>
<dbReference type="GO" id="GO:0016779">
    <property type="term" value="F:nucleotidyltransferase activity"/>
    <property type="evidence" value="ECO:0007669"/>
    <property type="project" value="UniProtKB-KW"/>
</dbReference>
<dbReference type="PANTHER" id="PTHR33571:SF12">
    <property type="entry name" value="BSL3053 PROTEIN"/>
    <property type="match status" value="1"/>
</dbReference>
<organism evidence="11 12">
    <name type="scientific">Oscillochloris trichoides DG-6</name>
    <dbReference type="NCBI Taxonomy" id="765420"/>
    <lineage>
        <taxon>Bacteria</taxon>
        <taxon>Bacillati</taxon>
        <taxon>Chloroflexota</taxon>
        <taxon>Chloroflexia</taxon>
        <taxon>Chloroflexales</taxon>
        <taxon>Chloroflexineae</taxon>
        <taxon>Oscillochloridaceae</taxon>
        <taxon>Oscillochloris</taxon>
    </lineage>
</organism>
<keyword evidence="7" id="KW-0067">ATP-binding</keyword>
<dbReference type="InterPro" id="IPR002934">
    <property type="entry name" value="Polymerase_NTP_transf_dom"/>
</dbReference>
<evidence type="ECO:0000256" key="8">
    <source>
        <dbReference type="ARBA" id="ARBA00022842"/>
    </source>
</evidence>
<dbReference type="HOGENOM" id="CLU_130257_10_2_0"/>
<dbReference type="EMBL" id="ADVR01000033">
    <property type="protein sequence ID" value="EFO80965.1"/>
    <property type="molecule type" value="Genomic_DNA"/>
</dbReference>
<dbReference type="AlphaFoldDB" id="E1ICZ5"/>
<evidence type="ECO:0000256" key="3">
    <source>
        <dbReference type="ARBA" id="ARBA00022679"/>
    </source>
</evidence>
<dbReference type="PANTHER" id="PTHR33571">
    <property type="entry name" value="SSL8005 PROTEIN"/>
    <property type="match status" value="1"/>
</dbReference>
<evidence type="ECO:0000256" key="7">
    <source>
        <dbReference type="ARBA" id="ARBA00022840"/>
    </source>
</evidence>
<proteinExistence type="inferred from homology"/>
<feature type="domain" description="Polymerase nucleotidyl transferase" evidence="10">
    <location>
        <begin position="28"/>
        <end position="101"/>
    </location>
</feature>
<evidence type="ECO:0000256" key="1">
    <source>
        <dbReference type="ARBA" id="ARBA00001946"/>
    </source>
</evidence>
<dbReference type="GO" id="GO:0046872">
    <property type="term" value="F:metal ion binding"/>
    <property type="evidence" value="ECO:0007669"/>
    <property type="project" value="UniProtKB-KW"/>
</dbReference>
<dbReference type="Proteomes" id="UP000054010">
    <property type="component" value="Unassembled WGS sequence"/>
</dbReference>
<comment type="similarity">
    <text evidence="9">Belongs to the MntA antitoxin family.</text>
</comment>
<dbReference type="Gene3D" id="3.30.460.10">
    <property type="entry name" value="Beta Polymerase, domain 2"/>
    <property type="match status" value="1"/>
</dbReference>
<reference evidence="11 12" key="1">
    <citation type="journal article" date="2011" name="J. Bacteriol.">
        <title>Draft genome sequence of the anoxygenic filamentous phototrophic bacterium Oscillochloris trichoides subsp. DG-6.</title>
        <authorList>
            <person name="Kuznetsov B.B."/>
            <person name="Ivanovsky R.N."/>
            <person name="Keppen O.I."/>
            <person name="Sukhacheva M.V."/>
            <person name="Bumazhkin B.K."/>
            <person name="Patutina E.O."/>
            <person name="Beletsky A.V."/>
            <person name="Mardanov A.V."/>
            <person name="Baslerov R.V."/>
            <person name="Panteleeva A.N."/>
            <person name="Kolganova T.V."/>
            <person name="Ravin N.V."/>
            <person name="Skryabin K.G."/>
        </authorList>
    </citation>
    <scope>NUCLEOTIDE SEQUENCE [LARGE SCALE GENOMIC DNA]</scope>
    <source>
        <strain evidence="11 12">DG-6</strain>
    </source>
</reference>
<sequence length="103" mass="11499">MKQEVFDMGEQDILQPHRDAITRIAGHHGVIRVRVFGSVVRGEATPDSDIDLLVETGPEISAWFPAGLILDLEDLLGRRVDIVTERALNPAIREHVLQEARPL</sequence>
<dbReference type="GO" id="GO:0005524">
    <property type="term" value="F:ATP binding"/>
    <property type="evidence" value="ECO:0007669"/>
    <property type="project" value="UniProtKB-KW"/>
</dbReference>
<evidence type="ECO:0000256" key="2">
    <source>
        <dbReference type="ARBA" id="ARBA00022649"/>
    </source>
</evidence>
<keyword evidence="2" id="KW-1277">Toxin-antitoxin system</keyword>
<evidence type="ECO:0000256" key="5">
    <source>
        <dbReference type="ARBA" id="ARBA00022723"/>
    </source>
</evidence>
<evidence type="ECO:0000256" key="6">
    <source>
        <dbReference type="ARBA" id="ARBA00022741"/>
    </source>
</evidence>
<name>E1ICZ5_9CHLR</name>
<dbReference type="InterPro" id="IPR043519">
    <property type="entry name" value="NT_sf"/>
</dbReference>